<dbReference type="PRINTS" id="PR00081">
    <property type="entry name" value="GDHRDH"/>
</dbReference>
<gene>
    <name evidence="3" type="ORF">CcCBS67573_g10704</name>
</gene>
<proteinExistence type="predicted"/>
<name>A0A507CHD0_9FUNG</name>
<feature type="region of interest" description="Disordered" evidence="2">
    <location>
        <begin position="103"/>
        <end position="124"/>
    </location>
</feature>
<dbReference type="OrthoDB" id="498125at2759"/>
<dbReference type="Pfam" id="PF00106">
    <property type="entry name" value="adh_short"/>
    <property type="match status" value="2"/>
</dbReference>
<dbReference type="AlphaFoldDB" id="A0A507CHD0"/>
<evidence type="ECO:0000313" key="4">
    <source>
        <dbReference type="Proteomes" id="UP000320333"/>
    </source>
</evidence>
<reference evidence="3 4" key="1">
    <citation type="journal article" date="2019" name="Sci. Rep.">
        <title>Comparative genomics of chytrid fungi reveal insights into the obligate biotrophic and pathogenic lifestyle of Synchytrium endobioticum.</title>
        <authorList>
            <person name="van de Vossenberg B.T.L.H."/>
            <person name="Warris S."/>
            <person name="Nguyen H.D.T."/>
            <person name="van Gent-Pelzer M.P.E."/>
            <person name="Joly D.L."/>
            <person name="van de Geest H.C."/>
            <person name="Bonants P.J.M."/>
            <person name="Smith D.S."/>
            <person name="Levesque C.A."/>
            <person name="van der Lee T.A.J."/>
        </authorList>
    </citation>
    <scope>NUCLEOTIDE SEQUENCE [LARGE SCALE GENOMIC DNA]</scope>
    <source>
        <strain evidence="3 4">CBS 675.73</strain>
    </source>
</reference>
<evidence type="ECO:0000256" key="1">
    <source>
        <dbReference type="ARBA" id="ARBA00022857"/>
    </source>
</evidence>
<evidence type="ECO:0008006" key="5">
    <source>
        <dbReference type="Google" id="ProtNLM"/>
    </source>
</evidence>
<dbReference type="PANTHER" id="PTHR43313:SF1">
    <property type="entry name" value="3BETA-HYDROXYSTEROID DEHYDROGENASE DHS-16"/>
    <property type="match status" value="1"/>
</dbReference>
<protein>
    <recommendedName>
        <fullName evidence="5">3-oxoacyl-[acyl-carrier-protein] reductase</fullName>
    </recommendedName>
</protein>
<accession>A0A507CHD0</accession>
<dbReference type="Gene3D" id="3.40.50.720">
    <property type="entry name" value="NAD(P)-binding Rossmann-like Domain"/>
    <property type="match status" value="1"/>
</dbReference>
<dbReference type="PROSITE" id="PS00061">
    <property type="entry name" value="ADH_SHORT"/>
    <property type="match status" value="1"/>
</dbReference>
<sequence length="421" mass="43929">MGVLQGYEMAKRASWTGLSTTSQRVLVIAKHGLKALSVRVSHEINVKGLVQEISKISIRDMSFNWQQFVQSLTATAPAAENASANGEGAAGVEGSLVAGSAAASSLAPTPSPQRPPAKTLADSVSALTSSDGSVDPLAVADYISYAVNAGVAITASRVFGYNLEFTSHSAGCVLVTGAASRIGTHAARTLVSMGFTVFAGVPSSQHGARLQQRCARGPGHLVALVLDVTDPQSLRNAYERVCNYIGVDSTTLAESGAVVRTNVKRELNKDPIAIPASPGRGLSRLSAQPLNYMDSDNDSDDDIEALKPAPTSNAKAENQAVAPEDLFVGIINCEGTESPGALEVVPLQEIMRCYEVNTAGAVAVTQCFLPLLRKSKGRIINVCSSVGITAAPINGSYAASKMALIAVSESLRVELYPFGIR</sequence>
<evidence type="ECO:0000256" key="2">
    <source>
        <dbReference type="SAM" id="MobiDB-lite"/>
    </source>
</evidence>
<dbReference type="EMBL" id="QEAP01002016">
    <property type="protein sequence ID" value="TPX38679.1"/>
    <property type="molecule type" value="Genomic_DNA"/>
</dbReference>
<comment type="caution">
    <text evidence="3">The sequence shown here is derived from an EMBL/GenBank/DDBJ whole genome shotgun (WGS) entry which is preliminary data.</text>
</comment>
<dbReference type="STRING" id="246404.A0A507CHD0"/>
<evidence type="ECO:0000313" key="3">
    <source>
        <dbReference type="EMBL" id="TPX38679.1"/>
    </source>
</evidence>
<organism evidence="3 4">
    <name type="scientific">Chytriomyces confervae</name>
    <dbReference type="NCBI Taxonomy" id="246404"/>
    <lineage>
        <taxon>Eukaryota</taxon>
        <taxon>Fungi</taxon>
        <taxon>Fungi incertae sedis</taxon>
        <taxon>Chytridiomycota</taxon>
        <taxon>Chytridiomycota incertae sedis</taxon>
        <taxon>Chytridiomycetes</taxon>
        <taxon>Chytridiales</taxon>
        <taxon>Chytriomycetaceae</taxon>
        <taxon>Chytriomyces</taxon>
    </lineage>
</organism>
<keyword evidence="1" id="KW-0521">NADP</keyword>
<keyword evidence="4" id="KW-1185">Reference proteome</keyword>
<dbReference type="InterPro" id="IPR036291">
    <property type="entry name" value="NAD(P)-bd_dom_sf"/>
</dbReference>
<dbReference type="GO" id="GO:0016491">
    <property type="term" value="F:oxidoreductase activity"/>
    <property type="evidence" value="ECO:0007669"/>
    <property type="project" value="TreeGrafter"/>
</dbReference>
<dbReference type="InterPro" id="IPR020904">
    <property type="entry name" value="Sc_DH/Rdtase_CS"/>
</dbReference>
<dbReference type="Proteomes" id="UP000320333">
    <property type="component" value="Unassembled WGS sequence"/>
</dbReference>
<dbReference type="SUPFAM" id="SSF51735">
    <property type="entry name" value="NAD(P)-binding Rossmann-fold domains"/>
    <property type="match status" value="2"/>
</dbReference>
<dbReference type="GO" id="GO:0008202">
    <property type="term" value="P:steroid metabolic process"/>
    <property type="evidence" value="ECO:0007669"/>
    <property type="project" value="TreeGrafter"/>
</dbReference>
<dbReference type="PANTHER" id="PTHR43313">
    <property type="entry name" value="SHORT-CHAIN DEHYDROGENASE/REDUCTASE FAMILY 9C"/>
    <property type="match status" value="1"/>
</dbReference>
<dbReference type="InterPro" id="IPR002347">
    <property type="entry name" value="SDR_fam"/>
</dbReference>